<dbReference type="InterPro" id="IPR052709">
    <property type="entry name" value="Transposase-MT_Hybrid"/>
</dbReference>
<dbReference type="PANTHER" id="PTHR46060">
    <property type="entry name" value="MARINER MOS1 TRANSPOSASE-LIKE PROTEIN"/>
    <property type="match status" value="1"/>
</dbReference>
<proteinExistence type="predicted"/>
<dbReference type="GO" id="GO:0003676">
    <property type="term" value="F:nucleic acid binding"/>
    <property type="evidence" value="ECO:0007669"/>
    <property type="project" value="InterPro"/>
</dbReference>
<dbReference type="EMBL" id="BLKM01010239">
    <property type="protein sequence ID" value="GFG29535.1"/>
    <property type="molecule type" value="Genomic_DNA"/>
</dbReference>
<dbReference type="AlphaFoldDB" id="A0A6L2PG15"/>
<protein>
    <submittedName>
        <fullName evidence="1">Uncharacterized protein</fullName>
    </submittedName>
</protein>
<keyword evidence="2" id="KW-1185">Reference proteome</keyword>
<evidence type="ECO:0000313" key="1">
    <source>
        <dbReference type="EMBL" id="GFG29535.1"/>
    </source>
</evidence>
<comment type="caution">
    <text evidence="1">The sequence shown here is derived from an EMBL/GenBank/DDBJ whole genome shotgun (WGS) entry which is preliminary data.</text>
</comment>
<dbReference type="Gene3D" id="3.30.420.10">
    <property type="entry name" value="Ribonuclease H-like superfamily/Ribonuclease H"/>
    <property type="match status" value="1"/>
</dbReference>
<dbReference type="Proteomes" id="UP000502823">
    <property type="component" value="Unassembled WGS sequence"/>
</dbReference>
<dbReference type="InParanoid" id="A0A6L2PG15"/>
<accession>A0A6L2PG15</accession>
<dbReference type="OrthoDB" id="6594069at2759"/>
<dbReference type="PANTHER" id="PTHR46060:SF1">
    <property type="entry name" value="MARINER MOS1 TRANSPOSASE-LIKE PROTEIN"/>
    <property type="match status" value="1"/>
</dbReference>
<reference evidence="2" key="1">
    <citation type="submission" date="2020-01" db="EMBL/GenBank/DDBJ databases">
        <title>Draft genome sequence of the Termite Coptotermes fromosanus.</title>
        <authorList>
            <person name="Itakura S."/>
            <person name="Yosikawa Y."/>
            <person name="Umezawa K."/>
        </authorList>
    </citation>
    <scope>NUCLEOTIDE SEQUENCE [LARGE SCALE GENOMIC DNA]</scope>
</reference>
<dbReference type="InterPro" id="IPR036397">
    <property type="entry name" value="RNaseH_sf"/>
</dbReference>
<evidence type="ECO:0000313" key="2">
    <source>
        <dbReference type="Proteomes" id="UP000502823"/>
    </source>
</evidence>
<gene>
    <name evidence="1" type="ORF">Cfor_09059</name>
</gene>
<sequence length="137" mass="15353">MSRTEVFERFRPFKEGRILVSVESDERPGRPSTSRNRQMMEEVRSLLCCTAAQKENRLFAATDLLQAAKSDAEFLGNIITGDETWIYGYGTETKAQLSVCRSPSSSWPKEARQVRSKTKVLLTVSSSRCCAPCIHGS</sequence>
<name>A0A6L2PG15_COPFO</name>
<organism evidence="1 2">
    <name type="scientific">Coptotermes formosanus</name>
    <name type="common">Formosan subterranean termite</name>
    <dbReference type="NCBI Taxonomy" id="36987"/>
    <lineage>
        <taxon>Eukaryota</taxon>
        <taxon>Metazoa</taxon>
        <taxon>Ecdysozoa</taxon>
        <taxon>Arthropoda</taxon>
        <taxon>Hexapoda</taxon>
        <taxon>Insecta</taxon>
        <taxon>Pterygota</taxon>
        <taxon>Neoptera</taxon>
        <taxon>Polyneoptera</taxon>
        <taxon>Dictyoptera</taxon>
        <taxon>Blattodea</taxon>
        <taxon>Blattoidea</taxon>
        <taxon>Termitoidae</taxon>
        <taxon>Rhinotermitidae</taxon>
        <taxon>Coptotermes</taxon>
    </lineage>
</organism>